<evidence type="ECO:0000313" key="3">
    <source>
        <dbReference type="Proteomes" id="UP000194664"/>
    </source>
</evidence>
<dbReference type="EMBL" id="MSPP01000001">
    <property type="protein sequence ID" value="OUD10993.1"/>
    <property type="molecule type" value="Genomic_DNA"/>
</dbReference>
<feature type="domain" description="Anti-sigma-28 factor FlgM C-terminal" evidence="1">
    <location>
        <begin position="9"/>
        <end position="48"/>
    </location>
</feature>
<keyword evidence="3" id="KW-1185">Reference proteome</keyword>
<dbReference type="SUPFAM" id="SSF101498">
    <property type="entry name" value="Anti-sigma factor FlgM"/>
    <property type="match status" value="1"/>
</dbReference>
<sequence>MEIKSAIVSVPQELKQPPIELALVTKLQEQIANGDYPIDLDAITDSLFESYLELNS</sequence>
<gene>
    <name evidence="2" type="ORF">BVC71_01440</name>
</gene>
<name>A0A251X4A6_9RHOB</name>
<evidence type="ECO:0000313" key="2">
    <source>
        <dbReference type="EMBL" id="OUD10993.1"/>
    </source>
</evidence>
<protein>
    <recommendedName>
        <fullName evidence="1">Anti-sigma-28 factor FlgM C-terminal domain-containing protein</fullName>
    </recommendedName>
</protein>
<dbReference type="InterPro" id="IPR031316">
    <property type="entry name" value="FlgM_C"/>
</dbReference>
<organism evidence="2 3">
    <name type="scientific">Marivivens niveibacter</name>
    <dbReference type="NCBI Taxonomy" id="1930667"/>
    <lineage>
        <taxon>Bacteria</taxon>
        <taxon>Pseudomonadati</taxon>
        <taxon>Pseudomonadota</taxon>
        <taxon>Alphaproteobacteria</taxon>
        <taxon>Rhodobacterales</taxon>
        <taxon>Paracoccaceae</taxon>
        <taxon>Marivivens group</taxon>
        <taxon>Marivivens</taxon>
    </lineage>
</organism>
<comment type="caution">
    <text evidence="2">The sequence shown here is derived from an EMBL/GenBank/DDBJ whole genome shotgun (WGS) entry which is preliminary data.</text>
</comment>
<dbReference type="Proteomes" id="UP000194664">
    <property type="component" value="Unassembled WGS sequence"/>
</dbReference>
<reference evidence="2 3" key="1">
    <citation type="submission" date="2016-12" db="EMBL/GenBank/DDBJ databases">
        <title>The draft genome sequence of HSLHS2.</title>
        <authorList>
            <person name="Hu D."/>
            <person name="Wang L."/>
            <person name="Shao Z."/>
        </authorList>
    </citation>
    <scope>NUCLEOTIDE SEQUENCE [LARGE SCALE GENOMIC DNA]</scope>
    <source>
        <strain evidence="2">MCCC 1A06712</strain>
    </source>
</reference>
<dbReference type="InterPro" id="IPR035890">
    <property type="entry name" value="Anti-sigma-28_factor_FlgM_sf"/>
</dbReference>
<proteinExistence type="predicted"/>
<accession>A0A251X4A6</accession>
<dbReference type="Pfam" id="PF04316">
    <property type="entry name" value="FlgM"/>
    <property type="match status" value="1"/>
</dbReference>
<dbReference type="AlphaFoldDB" id="A0A251X4A6"/>
<evidence type="ECO:0000259" key="1">
    <source>
        <dbReference type="Pfam" id="PF04316"/>
    </source>
</evidence>